<dbReference type="AlphaFoldDB" id="A0A1W1I8X0"/>
<keyword evidence="2 3" id="KW-0560">Oxidoreductase</keyword>
<dbReference type="Proteomes" id="UP000192042">
    <property type="component" value="Chromosome I"/>
</dbReference>
<reference evidence="3 4" key="1">
    <citation type="submission" date="2017-03" db="EMBL/GenBank/DDBJ databases">
        <authorList>
            <person name="Afonso C.L."/>
            <person name="Miller P.J."/>
            <person name="Scott M.A."/>
            <person name="Spackman E."/>
            <person name="Goraichik I."/>
            <person name="Dimitrov K.M."/>
            <person name="Suarez D.L."/>
            <person name="Swayne D.E."/>
        </authorList>
    </citation>
    <scope>NUCLEOTIDE SEQUENCE [LARGE SCALE GENOMIC DNA]</scope>
    <source>
        <strain evidence="3">Genome sequencing of Nitrospira japonica strain NJ11</strain>
    </source>
</reference>
<dbReference type="InterPro" id="IPR002347">
    <property type="entry name" value="SDR_fam"/>
</dbReference>
<evidence type="ECO:0000256" key="1">
    <source>
        <dbReference type="ARBA" id="ARBA00006484"/>
    </source>
</evidence>
<evidence type="ECO:0000313" key="4">
    <source>
        <dbReference type="Proteomes" id="UP000192042"/>
    </source>
</evidence>
<evidence type="ECO:0000256" key="2">
    <source>
        <dbReference type="ARBA" id="ARBA00023002"/>
    </source>
</evidence>
<dbReference type="PANTHER" id="PTHR42760:SF115">
    <property type="entry name" value="3-OXOACYL-[ACYL-CARRIER-PROTEIN] REDUCTASE FABG"/>
    <property type="match status" value="1"/>
</dbReference>
<dbReference type="InterPro" id="IPR036291">
    <property type="entry name" value="NAD(P)-bd_dom_sf"/>
</dbReference>
<accession>A0A1W1I8X0</accession>
<dbReference type="PRINTS" id="PR00081">
    <property type="entry name" value="GDHRDH"/>
</dbReference>
<dbReference type="Pfam" id="PF13561">
    <property type="entry name" value="adh_short_C2"/>
    <property type="match status" value="1"/>
</dbReference>
<dbReference type="EMBL" id="LT828648">
    <property type="protein sequence ID" value="SLM49454.1"/>
    <property type="molecule type" value="Genomic_DNA"/>
</dbReference>
<protein>
    <submittedName>
        <fullName evidence="3">2,5-dichloro-2,5-cyclohexadiene-1,4-diol dehydrogenase</fullName>
        <ecNumber evidence="3">1.1.1.-</ecNumber>
    </submittedName>
</protein>
<name>A0A1W1I8X0_9BACT</name>
<dbReference type="FunFam" id="3.40.50.720:FF:000084">
    <property type="entry name" value="Short-chain dehydrogenase reductase"/>
    <property type="match status" value="1"/>
</dbReference>
<dbReference type="STRING" id="1325564.NSJP_3287"/>
<evidence type="ECO:0000313" key="3">
    <source>
        <dbReference type="EMBL" id="SLM49454.1"/>
    </source>
</evidence>
<dbReference type="OrthoDB" id="7375193at2"/>
<dbReference type="GO" id="GO:0016616">
    <property type="term" value="F:oxidoreductase activity, acting on the CH-OH group of donors, NAD or NADP as acceptor"/>
    <property type="evidence" value="ECO:0007669"/>
    <property type="project" value="TreeGrafter"/>
</dbReference>
<dbReference type="RefSeq" id="WP_080887672.1">
    <property type="nucleotide sequence ID" value="NZ_LT828648.1"/>
</dbReference>
<organism evidence="3 4">
    <name type="scientific">Nitrospira japonica</name>
    <dbReference type="NCBI Taxonomy" id="1325564"/>
    <lineage>
        <taxon>Bacteria</taxon>
        <taxon>Pseudomonadati</taxon>
        <taxon>Nitrospirota</taxon>
        <taxon>Nitrospiria</taxon>
        <taxon>Nitrospirales</taxon>
        <taxon>Nitrospiraceae</taxon>
        <taxon>Nitrospira</taxon>
    </lineage>
</organism>
<gene>
    <name evidence="3" type="primary">linX</name>
    <name evidence="3" type="ORF">NSJP_3287</name>
</gene>
<dbReference type="EC" id="1.1.1.-" evidence="3"/>
<dbReference type="Gene3D" id="3.40.50.720">
    <property type="entry name" value="NAD(P)-binding Rossmann-like Domain"/>
    <property type="match status" value="1"/>
</dbReference>
<keyword evidence="4" id="KW-1185">Reference proteome</keyword>
<dbReference type="SUPFAM" id="SSF51735">
    <property type="entry name" value="NAD(P)-binding Rossmann-fold domains"/>
    <property type="match status" value="1"/>
</dbReference>
<proteinExistence type="inferred from homology"/>
<sequence length="249" mass="26252">MRPRLAGKVAVISGGGRGLGLATARLFAREGASVVIGQRDRVEGEQAVTSMHADGERACFSALDVTQEDSWQQVIHTALETFGRLDILVNNAGVLQMEGVEDLTQDVWDHTIAVNQTGTWLGMKAAIPAMRKTGGGSIVNVASIAGLIGHGQVFAYQASKGAVVIMSKSAAIEYAREGIRVNTVIPGPADTAMFSQVEQALAQQVKNQIPLGRIARPEDVAYGVLYLASDEAAYVTGTELVIDGGFTAQ</sequence>
<dbReference type="KEGG" id="nja:NSJP_3287"/>
<dbReference type="NCBIfam" id="NF005559">
    <property type="entry name" value="PRK07231.1"/>
    <property type="match status" value="1"/>
</dbReference>
<dbReference type="PANTHER" id="PTHR42760">
    <property type="entry name" value="SHORT-CHAIN DEHYDROGENASES/REDUCTASES FAMILY MEMBER"/>
    <property type="match status" value="1"/>
</dbReference>
<dbReference type="PRINTS" id="PR00080">
    <property type="entry name" value="SDRFAMILY"/>
</dbReference>
<comment type="similarity">
    <text evidence="1">Belongs to the short-chain dehydrogenases/reductases (SDR) family.</text>
</comment>